<protein>
    <submittedName>
        <fullName evidence="1">Uncharacterized protein</fullName>
    </submittedName>
</protein>
<reference evidence="2" key="1">
    <citation type="submission" date="2013-10" db="EMBL/GenBank/DDBJ databases">
        <title>Genome sequencing of Onchocerca volvulus.</title>
        <authorList>
            <person name="Cotton J."/>
            <person name="Tsai J."/>
            <person name="Stanley E."/>
            <person name="Tracey A."/>
            <person name="Holroyd N."/>
            <person name="Lustigman S."/>
            <person name="Berriman M."/>
        </authorList>
    </citation>
    <scope>NUCLEOTIDE SEQUENCE</scope>
</reference>
<dbReference type="EMBL" id="CMVM020000177">
    <property type="status" value="NOT_ANNOTATED_CDS"/>
    <property type="molecule type" value="Genomic_DNA"/>
</dbReference>
<proteinExistence type="predicted"/>
<accession>A0A8R1XWX5</accession>
<dbReference type="Proteomes" id="UP000024404">
    <property type="component" value="Unassembled WGS sequence"/>
</dbReference>
<keyword evidence="2" id="KW-1185">Reference proteome</keyword>
<organism evidence="1 2">
    <name type="scientific">Onchocerca volvulus</name>
    <dbReference type="NCBI Taxonomy" id="6282"/>
    <lineage>
        <taxon>Eukaryota</taxon>
        <taxon>Metazoa</taxon>
        <taxon>Ecdysozoa</taxon>
        <taxon>Nematoda</taxon>
        <taxon>Chromadorea</taxon>
        <taxon>Rhabditida</taxon>
        <taxon>Spirurina</taxon>
        <taxon>Spiruromorpha</taxon>
        <taxon>Filarioidea</taxon>
        <taxon>Onchocercidae</taxon>
        <taxon>Onchocerca</taxon>
    </lineage>
</organism>
<dbReference type="AlphaFoldDB" id="A0A8R1XWX5"/>
<name>A0A8R1XWX5_ONCVO</name>
<evidence type="ECO:0000313" key="1">
    <source>
        <dbReference type="EnsemblMetazoa" id="OVOC6594.1"/>
    </source>
</evidence>
<dbReference type="EnsemblMetazoa" id="OVOC6594.1">
    <property type="protein sequence ID" value="OVOC6594.1"/>
    <property type="gene ID" value="WBGene00243403"/>
</dbReference>
<evidence type="ECO:0000313" key="2">
    <source>
        <dbReference type="Proteomes" id="UP000024404"/>
    </source>
</evidence>
<sequence>MLRLFNHLLVIDPMHMKDRIDKEQKNERTEVVNRKMNAFGVEVADEIIGTKCRNS</sequence>
<reference evidence="1" key="2">
    <citation type="submission" date="2022-06" db="UniProtKB">
        <authorList>
            <consortium name="EnsemblMetazoa"/>
        </authorList>
    </citation>
    <scope>IDENTIFICATION</scope>
</reference>